<evidence type="ECO:0000256" key="1">
    <source>
        <dbReference type="SAM" id="MobiDB-lite"/>
    </source>
</evidence>
<dbReference type="RefSeq" id="WP_184310150.1">
    <property type="nucleotide sequence ID" value="NZ_JACHXU010000050.1"/>
</dbReference>
<feature type="region of interest" description="Disordered" evidence="1">
    <location>
        <begin position="1"/>
        <end position="23"/>
    </location>
</feature>
<evidence type="ECO:0000313" key="2">
    <source>
        <dbReference type="EMBL" id="MBB3210678.1"/>
    </source>
</evidence>
<gene>
    <name evidence="2" type="ORF">FHS27_006526</name>
</gene>
<feature type="compositionally biased region" description="Basic and acidic residues" evidence="1">
    <location>
        <begin position="1"/>
        <end position="14"/>
    </location>
</feature>
<keyword evidence="3" id="KW-1185">Reference proteome</keyword>
<comment type="caution">
    <text evidence="2">The sequence shown here is derived from an EMBL/GenBank/DDBJ whole genome shotgun (WGS) entry which is preliminary data.</text>
</comment>
<organism evidence="2 3">
    <name type="scientific">Aporhodopirellula rubra</name>
    <dbReference type="NCBI Taxonomy" id="980271"/>
    <lineage>
        <taxon>Bacteria</taxon>
        <taxon>Pseudomonadati</taxon>
        <taxon>Planctomycetota</taxon>
        <taxon>Planctomycetia</taxon>
        <taxon>Pirellulales</taxon>
        <taxon>Pirellulaceae</taxon>
        <taxon>Aporhodopirellula</taxon>
    </lineage>
</organism>
<dbReference type="AlphaFoldDB" id="A0A7W5E5U3"/>
<dbReference type="EMBL" id="JACHXU010000050">
    <property type="protein sequence ID" value="MBB3210678.1"/>
    <property type="molecule type" value="Genomic_DNA"/>
</dbReference>
<dbReference type="Proteomes" id="UP000536179">
    <property type="component" value="Unassembled WGS sequence"/>
</dbReference>
<evidence type="ECO:0000313" key="3">
    <source>
        <dbReference type="Proteomes" id="UP000536179"/>
    </source>
</evidence>
<name>A0A7W5E5U3_9BACT</name>
<sequence>MSDSHQDKLRKQLERMPVSEPPAPWSVIGGSAVGGLTEIGFVPGTDDLLVLSSQGRGLFDTLSGAKIARDSNDAFDNPDTSWLTAPAIGPHDGATVPLAGLVGGGLPRQTHDGWMLEVIQLPWPKHVLFLSSSYSPPYDDSGNSWKICDDGACEYRATGFSPSGRAFVFASSCELVIYGRKDG</sequence>
<protein>
    <submittedName>
        <fullName evidence="2">Uncharacterized protein</fullName>
    </submittedName>
</protein>
<accession>A0A7W5E5U3</accession>
<proteinExistence type="predicted"/>
<reference evidence="2 3" key="1">
    <citation type="submission" date="2020-08" db="EMBL/GenBank/DDBJ databases">
        <title>Genomic Encyclopedia of Type Strains, Phase III (KMG-III): the genomes of soil and plant-associated and newly described type strains.</title>
        <authorList>
            <person name="Whitman W."/>
        </authorList>
    </citation>
    <scope>NUCLEOTIDE SEQUENCE [LARGE SCALE GENOMIC DNA]</scope>
    <source>
        <strain evidence="2 3">CECT 8075</strain>
    </source>
</reference>